<feature type="compositionally biased region" description="Polar residues" evidence="1">
    <location>
        <begin position="280"/>
        <end position="290"/>
    </location>
</feature>
<dbReference type="EMBL" id="CAJNOR010008332">
    <property type="protein sequence ID" value="CAF1631744.1"/>
    <property type="molecule type" value="Genomic_DNA"/>
</dbReference>
<dbReference type="EMBL" id="CAJNOJ010000113">
    <property type="protein sequence ID" value="CAF1138013.1"/>
    <property type="molecule type" value="Genomic_DNA"/>
</dbReference>
<feature type="compositionally biased region" description="Low complexity" evidence="1">
    <location>
        <begin position="179"/>
        <end position="194"/>
    </location>
</feature>
<dbReference type="Pfam" id="PF15479">
    <property type="entry name" value="DUF4639"/>
    <property type="match status" value="1"/>
</dbReference>
<feature type="compositionally biased region" description="Basic and acidic residues" evidence="1">
    <location>
        <begin position="20"/>
        <end position="29"/>
    </location>
</feature>
<accession>A0A816D6L2</accession>
<dbReference type="Proteomes" id="UP000663828">
    <property type="component" value="Unassembled WGS sequence"/>
</dbReference>
<evidence type="ECO:0000313" key="2">
    <source>
        <dbReference type="EMBL" id="CAF1138013.1"/>
    </source>
</evidence>
<gene>
    <name evidence="2" type="ORF">EDS130_LOCUS21926</name>
    <name evidence="3" type="ORF">XAT740_LOCUS51773</name>
</gene>
<evidence type="ECO:0000313" key="3">
    <source>
        <dbReference type="EMBL" id="CAF1631744.1"/>
    </source>
</evidence>
<feature type="region of interest" description="Disordered" evidence="1">
    <location>
        <begin position="503"/>
        <end position="542"/>
    </location>
</feature>
<organism evidence="3 4">
    <name type="scientific">Adineta ricciae</name>
    <name type="common">Rotifer</name>
    <dbReference type="NCBI Taxonomy" id="249248"/>
    <lineage>
        <taxon>Eukaryota</taxon>
        <taxon>Metazoa</taxon>
        <taxon>Spiralia</taxon>
        <taxon>Gnathifera</taxon>
        <taxon>Rotifera</taxon>
        <taxon>Eurotatoria</taxon>
        <taxon>Bdelloidea</taxon>
        <taxon>Adinetida</taxon>
        <taxon>Adinetidae</taxon>
        <taxon>Adineta</taxon>
    </lineage>
</organism>
<feature type="region of interest" description="Disordered" evidence="1">
    <location>
        <begin position="280"/>
        <end position="300"/>
    </location>
</feature>
<comment type="caution">
    <text evidence="3">The sequence shown here is derived from an EMBL/GenBank/DDBJ whole genome shotgun (WGS) entry which is preliminary data.</text>
</comment>
<dbReference type="PANTHER" id="PTHR34438">
    <property type="entry name" value="SI:DKEY-97L20.6"/>
    <property type="match status" value="1"/>
</dbReference>
<proteinExistence type="predicted"/>
<name>A0A816D6L2_ADIRI</name>
<dbReference type="InterPro" id="IPR028042">
    <property type="entry name" value="DUF4639"/>
</dbReference>
<feature type="region of interest" description="Disordered" evidence="1">
    <location>
        <begin position="1"/>
        <end position="31"/>
    </location>
</feature>
<feature type="region of interest" description="Disordered" evidence="1">
    <location>
        <begin position="402"/>
        <end position="427"/>
    </location>
</feature>
<protein>
    <submittedName>
        <fullName evidence="3">Uncharacterized protein</fullName>
    </submittedName>
</protein>
<reference evidence="3" key="1">
    <citation type="submission" date="2021-02" db="EMBL/GenBank/DDBJ databases">
        <authorList>
            <person name="Nowell W R."/>
        </authorList>
    </citation>
    <scope>NUCLEOTIDE SEQUENCE</scope>
</reference>
<keyword evidence="4" id="KW-1185">Reference proteome</keyword>
<evidence type="ECO:0000313" key="4">
    <source>
        <dbReference type="Proteomes" id="UP000663828"/>
    </source>
</evidence>
<feature type="region of interest" description="Disordered" evidence="1">
    <location>
        <begin position="147"/>
        <end position="201"/>
    </location>
</feature>
<sequence>MSTRAGSKQGRPAGRSITKSSKDQSKGDKQASTVIEIVPGKFNETDWLTLLENDDTEDFIAGIFEDIWTDASKQIQQLHVQKQLLPFTLMITENALSNVIQWAFLERDEPNPSSGTFWTEDAEPIPCLMDNWGEGVVPACREEQNPMLEESPTPTIGRPVSAPVSVSKHKAIDRTQRPSTGSSTNSSVHTSRSGSRSKKLPKIIESVDSQHQVKLDPWTQTDNDEQALNQNESSTEQEISQTSFDRRSYNHDVLVIQAQPPKLEPLTELFGPLRIATNSSSTQSIPLTNNTKRRPLNVSKTSSQFGSDYIASATNLSDAASVKNHRKLNESKISDEQQIEEAISKAPVAAHAILKGILSRPAGYRELDLDHNGNVISMTKLDPDKIQTKNIRMKCDIMKSRKPAIEIRPTPTKQPQQLKSDRSPSKYAPVKVVLPEQSTEVGDLIQPVPGVLYEDSRLKKGDPRQYQSGMSKYTNYFDETHTLKPIAQRSDLAILQVANDLLHPSKNSDSDDDDNDRDSQIPRLHRFTPIPPITPEPNTTTA</sequence>
<dbReference type="OrthoDB" id="193650at2759"/>
<dbReference type="AlphaFoldDB" id="A0A816D6L2"/>
<dbReference type="Proteomes" id="UP000663852">
    <property type="component" value="Unassembled WGS sequence"/>
</dbReference>
<evidence type="ECO:0000256" key="1">
    <source>
        <dbReference type="SAM" id="MobiDB-lite"/>
    </source>
</evidence>
<dbReference type="PANTHER" id="PTHR34438:SF1">
    <property type="entry name" value="CHROMOSOME 2 OPEN READING FRAME 81"/>
    <property type="match status" value="1"/>
</dbReference>